<dbReference type="Proteomes" id="UP000006055">
    <property type="component" value="Chromosome"/>
</dbReference>
<dbReference type="Pfam" id="PF08899">
    <property type="entry name" value="DUF1844"/>
    <property type="match status" value="1"/>
</dbReference>
<proteinExistence type="predicted"/>
<dbReference type="EMBL" id="CP003360">
    <property type="protein sequence ID" value="AFM26462.1"/>
    <property type="molecule type" value="Genomic_DNA"/>
</dbReference>
<dbReference type="AlphaFoldDB" id="I4CA71"/>
<protein>
    <recommendedName>
        <fullName evidence="4">DUF1844 domain-containing protein</fullName>
    </recommendedName>
</protein>
<dbReference type="HOGENOM" id="CLU_136189_0_1_7"/>
<dbReference type="OrthoDB" id="9799618at2"/>
<reference evidence="3" key="1">
    <citation type="submission" date="2012-06" db="EMBL/GenBank/DDBJ databases">
        <title>Complete sequence of chromosome of Desulfomonile tiedjei DSM 6799.</title>
        <authorList>
            <person name="Lucas S."/>
            <person name="Copeland A."/>
            <person name="Lapidus A."/>
            <person name="Glavina del Rio T."/>
            <person name="Dalin E."/>
            <person name="Tice H."/>
            <person name="Bruce D."/>
            <person name="Goodwin L."/>
            <person name="Pitluck S."/>
            <person name="Peters L."/>
            <person name="Ovchinnikova G."/>
            <person name="Zeytun A."/>
            <person name="Lu M."/>
            <person name="Kyrpides N."/>
            <person name="Mavromatis K."/>
            <person name="Ivanova N."/>
            <person name="Brettin T."/>
            <person name="Detter J.C."/>
            <person name="Han C."/>
            <person name="Larimer F."/>
            <person name="Land M."/>
            <person name="Hauser L."/>
            <person name="Markowitz V."/>
            <person name="Cheng J.-F."/>
            <person name="Hugenholtz P."/>
            <person name="Woyke T."/>
            <person name="Wu D."/>
            <person name="Spring S."/>
            <person name="Schroeder M."/>
            <person name="Brambilla E."/>
            <person name="Klenk H.-P."/>
            <person name="Eisen J.A."/>
        </authorList>
    </citation>
    <scope>NUCLEOTIDE SEQUENCE [LARGE SCALE GENOMIC DNA]</scope>
    <source>
        <strain evidence="3">ATCC 49306 / DSM 6799 / DCB-1</strain>
    </source>
</reference>
<sequence length="138" mass="15826">MDESEKSEFTIRDKRRFTTEGESKATSADKEPETPPEQPKTEAPSEKPADRKREREYQPLDFNSFVLSLANTALLQMGMIKFPDSETERDLFGARQTIDLLALLQDKTRGNLSDQEQKVLNETLFQLRIAFVEAAKEK</sequence>
<keyword evidence="3" id="KW-1185">Reference proteome</keyword>
<evidence type="ECO:0000313" key="3">
    <source>
        <dbReference type="Proteomes" id="UP000006055"/>
    </source>
</evidence>
<dbReference type="KEGG" id="dti:Desti_3820"/>
<evidence type="ECO:0008006" key="4">
    <source>
        <dbReference type="Google" id="ProtNLM"/>
    </source>
</evidence>
<evidence type="ECO:0000256" key="1">
    <source>
        <dbReference type="SAM" id="MobiDB-lite"/>
    </source>
</evidence>
<name>I4CA71_DESTA</name>
<evidence type="ECO:0000313" key="2">
    <source>
        <dbReference type="EMBL" id="AFM26462.1"/>
    </source>
</evidence>
<organism evidence="2 3">
    <name type="scientific">Desulfomonile tiedjei (strain ATCC 49306 / DSM 6799 / DCB-1)</name>
    <dbReference type="NCBI Taxonomy" id="706587"/>
    <lineage>
        <taxon>Bacteria</taxon>
        <taxon>Pseudomonadati</taxon>
        <taxon>Thermodesulfobacteriota</taxon>
        <taxon>Desulfomonilia</taxon>
        <taxon>Desulfomonilales</taxon>
        <taxon>Desulfomonilaceae</taxon>
        <taxon>Desulfomonile</taxon>
    </lineage>
</organism>
<gene>
    <name evidence="2" type="ordered locus">Desti_3820</name>
</gene>
<dbReference type="eggNOG" id="ENOG50334IY">
    <property type="taxonomic scope" value="Bacteria"/>
</dbReference>
<dbReference type="RefSeq" id="WP_014811588.1">
    <property type="nucleotide sequence ID" value="NC_018025.1"/>
</dbReference>
<dbReference type="STRING" id="706587.Desti_3820"/>
<accession>I4CA71</accession>
<dbReference type="InterPro" id="IPR014995">
    <property type="entry name" value="DUF1844"/>
</dbReference>
<feature type="region of interest" description="Disordered" evidence="1">
    <location>
        <begin position="1"/>
        <end position="56"/>
    </location>
</feature>